<dbReference type="PROSITE" id="PS50053">
    <property type="entry name" value="UBIQUITIN_2"/>
    <property type="match status" value="2"/>
</dbReference>
<dbReference type="GO" id="GO:0005654">
    <property type="term" value="C:nucleoplasm"/>
    <property type="evidence" value="ECO:0007669"/>
    <property type="project" value="TreeGrafter"/>
</dbReference>
<dbReference type="AlphaFoldDB" id="A0AAD3Y0R2"/>
<dbReference type="Proteomes" id="UP001279734">
    <property type="component" value="Unassembled WGS sequence"/>
</dbReference>
<dbReference type="InterPro" id="IPR019956">
    <property type="entry name" value="Ubiquitin_dom"/>
</dbReference>
<dbReference type="SMART" id="SM00213">
    <property type="entry name" value="UBQ"/>
    <property type="match status" value="2"/>
</dbReference>
<dbReference type="Gene3D" id="3.10.20.90">
    <property type="entry name" value="Phosphatidylinositol 3-kinase Catalytic Subunit, Chain A, domain 1"/>
    <property type="match status" value="2"/>
</dbReference>
<dbReference type="InterPro" id="IPR000626">
    <property type="entry name" value="Ubiquitin-like_dom"/>
</dbReference>
<dbReference type="GO" id="GO:0043130">
    <property type="term" value="F:ubiquitin binding"/>
    <property type="evidence" value="ECO:0007669"/>
    <property type="project" value="TreeGrafter"/>
</dbReference>
<dbReference type="PROSITE" id="PS00299">
    <property type="entry name" value="UBIQUITIN_1"/>
    <property type="match status" value="1"/>
</dbReference>
<sequence length="220" mass="24452">MDVIFETQKGTPFCIEIGFFDTVLEIKEKIQKYRDIPVTQQTLILDGKVLEDDGTVESCNIFQNSHIRLIVVAHEPEEQPKIKIEEQSPVSMKVQLLLRLPTPKSQKIAVQMEMSDTVEQLKKKINEIEGFPANRLVLHANENTEMQDHTCLHEYHLTDGSEIDITVRPSSATSGTSAAGGTAANVSGSKRLKVMVLPPGGTKKMAVEVGAWEKVQVDKD</sequence>
<dbReference type="InterPro" id="IPR019954">
    <property type="entry name" value="Ubiquitin_CS"/>
</dbReference>
<dbReference type="GO" id="GO:0043161">
    <property type="term" value="P:proteasome-mediated ubiquitin-dependent protein catabolic process"/>
    <property type="evidence" value="ECO:0007669"/>
    <property type="project" value="TreeGrafter"/>
</dbReference>
<dbReference type="GO" id="GO:0031593">
    <property type="term" value="F:polyubiquitin modification-dependent protein binding"/>
    <property type="evidence" value="ECO:0007669"/>
    <property type="project" value="TreeGrafter"/>
</dbReference>
<dbReference type="GO" id="GO:0005829">
    <property type="term" value="C:cytosol"/>
    <property type="evidence" value="ECO:0007669"/>
    <property type="project" value="TreeGrafter"/>
</dbReference>
<name>A0AAD3Y0R2_NEPGR</name>
<dbReference type="PRINTS" id="PR00348">
    <property type="entry name" value="UBIQUITIN"/>
</dbReference>
<dbReference type="SUPFAM" id="SSF54236">
    <property type="entry name" value="Ubiquitin-like"/>
    <property type="match status" value="2"/>
</dbReference>
<dbReference type="CDD" id="cd17039">
    <property type="entry name" value="Ubl_ubiquitin_like"/>
    <property type="match status" value="1"/>
</dbReference>
<evidence type="ECO:0000259" key="1">
    <source>
        <dbReference type="PROSITE" id="PS50053"/>
    </source>
</evidence>
<protein>
    <recommendedName>
        <fullName evidence="1">Ubiquitin-like domain-containing protein</fullName>
    </recommendedName>
</protein>
<keyword evidence="3" id="KW-1185">Reference proteome</keyword>
<evidence type="ECO:0000313" key="3">
    <source>
        <dbReference type="Proteomes" id="UP001279734"/>
    </source>
</evidence>
<comment type="caution">
    <text evidence="2">The sequence shown here is derived from an EMBL/GenBank/DDBJ whole genome shotgun (WGS) entry which is preliminary data.</text>
</comment>
<dbReference type="PANTHER" id="PTHR10621">
    <property type="entry name" value="UV EXCISION REPAIR PROTEIN RAD23"/>
    <property type="match status" value="1"/>
</dbReference>
<feature type="domain" description="Ubiquitin-like" evidence="1">
    <location>
        <begin position="1"/>
        <end position="71"/>
    </location>
</feature>
<dbReference type="InterPro" id="IPR029071">
    <property type="entry name" value="Ubiquitin-like_domsf"/>
</dbReference>
<feature type="domain" description="Ubiquitin-like" evidence="1">
    <location>
        <begin position="94"/>
        <end position="172"/>
    </location>
</feature>
<dbReference type="Pfam" id="PF00240">
    <property type="entry name" value="ubiquitin"/>
    <property type="match status" value="2"/>
</dbReference>
<dbReference type="EMBL" id="BSYO01000028">
    <property type="protein sequence ID" value="GMH24987.1"/>
    <property type="molecule type" value="Genomic_DNA"/>
</dbReference>
<accession>A0AAD3Y0R2</accession>
<evidence type="ECO:0000313" key="2">
    <source>
        <dbReference type="EMBL" id="GMH24987.1"/>
    </source>
</evidence>
<dbReference type="PANTHER" id="PTHR10621:SF38">
    <property type="entry name" value="UBIQUITIN DOMAIN-CONTAINING PROTEIN 7SL RNA1-RELATED"/>
    <property type="match status" value="1"/>
</dbReference>
<organism evidence="2 3">
    <name type="scientific">Nepenthes gracilis</name>
    <name type="common">Slender pitcher plant</name>
    <dbReference type="NCBI Taxonomy" id="150966"/>
    <lineage>
        <taxon>Eukaryota</taxon>
        <taxon>Viridiplantae</taxon>
        <taxon>Streptophyta</taxon>
        <taxon>Embryophyta</taxon>
        <taxon>Tracheophyta</taxon>
        <taxon>Spermatophyta</taxon>
        <taxon>Magnoliopsida</taxon>
        <taxon>eudicotyledons</taxon>
        <taxon>Gunneridae</taxon>
        <taxon>Pentapetalae</taxon>
        <taxon>Caryophyllales</taxon>
        <taxon>Nepenthaceae</taxon>
        <taxon>Nepenthes</taxon>
    </lineage>
</organism>
<dbReference type="FunFam" id="3.10.20.90:FF:000341">
    <property type="entry name" value="Ubiquitin-like superfamily protein"/>
    <property type="match status" value="1"/>
</dbReference>
<reference evidence="2" key="1">
    <citation type="submission" date="2023-05" db="EMBL/GenBank/DDBJ databases">
        <title>Nepenthes gracilis genome sequencing.</title>
        <authorList>
            <person name="Fukushima K."/>
        </authorList>
    </citation>
    <scope>NUCLEOTIDE SEQUENCE</scope>
    <source>
        <strain evidence="2">SING2019-196</strain>
    </source>
</reference>
<dbReference type="GO" id="GO:0070628">
    <property type="term" value="F:proteasome binding"/>
    <property type="evidence" value="ECO:0007669"/>
    <property type="project" value="TreeGrafter"/>
</dbReference>
<proteinExistence type="predicted"/>
<gene>
    <name evidence="2" type="ORF">Nepgr_026830</name>
</gene>